<reference evidence="1" key="1">
    <citation type="submission" date="2021-08" db="EMBL/GenBank/DDBJ databases">
        <title>The first chromosome-level gecko genome reveals the dynamic sex chromosomes of Neotropical dwarf geckos (Sphaerodactylidae: Sphaerodactylus).</title>
        <authorList>
            <person name="Pinto B.J."/>
            <person name="Keating S.E."/>
            <person name="Gamble T."/>
        </authorList>
    </citation>
    <scope>NUCLEOTIDE SEQUENCE</scope>
    <source>
        <strain evidence="1">TG3544</strain>
    </source>
</reference>
<dbReference type="Proteomes" id="UP000827872">
    <property type="component" value="Linkage Group LG05"/>
</dbReference>
<gene>
    <name evidence="1" type="ORF">K3G42_025135</name>
</gene>
<protein>
    <submittedName>
        <fullName evidence="1">Uncharacterized protein</fullName>
    </submittedName>
</protein>
<proteinExistence type="predicted"/>
<evidence type="ECO:0000313" key="1">
    <source>
        <dbReference type="EMBL" id="KAH8000402.1"/>
    </source>
</evidence>
<name>A0ACB8F5J3_9SAUR</name>
<comment type="caution">
    <text evidence="1">The sequence shown here is derived from an EMBL/GenBank/DDBJ whole genome shotgun (WGS) entry which is preliminary data.</text>
</comment>
<keyword evidence="2" id="KW-1185">Reference proteome</keyword>
<organism evidence="1 2">
    <name type="scientific">Sphaerodactylus townsendi</name>
    <dbReference type="NCBI Taxonomy" id="933632"/>
    <lineage>
        <taxon>Eukaryota</taxon>
        <taxon>Metazoa</taxon>
        <taxon>Chordata</taxon>
        <taxon>Craniata</taxon>
        <taxon>Vertebrata</taxon>
        <taxon>Euteleostomi</taxon>
        <taxon>Lepidosauria</taxon>
        <taxon>Squamata</taxon>
        <taxon>Bifurcata</taxon>
        <taxon>Gekkota</taxon>
        <taxon>Sphaerodactylidae</taxon>
        <taxon>Sphaerodactylus</taxon>
    </lineage>
</organism>
<dbReference type="EMBL" id="CM037618">
    <property type="protein sequence ID" value="KAH8000402.1"/>
    <property type="molecule type" value="Genomic_DNA"/>
</dbReference>
<sequence length="123" mass="13303">MEQLKQQSPLSPPLDTSLDSKGTFYGFESDRSPLHPAINLSTSREKTFLSFESHNYCSSDEEENPDVRKAASGHLDPPIEEQKAVKGLQPDPEALPCADSPVPGLSSWPSSDPVLSQSTPPAP</sequence>
<evidence type="ECO:0000313" key="2">
    <source>
        <dbReference type="Proteomes" id="UP000827872"/>
    </source>
</evidence>
<accession>A0ACB8F5J3</accession>